<feature type="coiled-coil region" evidence="6">
    <location>
        <begin position="406"/>
        <end position="433"/>
    </location>
</feature>
<dbReference type="AlphaFoldDB" id="A0AB35FXX6"/>
<feature type="active site" description="O-(5'-phospho-DNA)-serine intermediate" evidence="4 5">
    <location>
        <position position="12"/>
    </location>
</feature>
<organism evidence="9 10">
    <name type="scientific">Leuconostoc gelidum subsp. gelidum</name>
    <dbReference type="NCBI Taxonomy" id="1607839"/>
    <lineage>
        <taxon>Bacteria</taxon>
        <taxon>Bacillati</taxon>
        <taxon>Bacillota</taxon>
        <taxon>Bacilli</taxon>
        <taxon>Lactobacillales</taxon>
        <taxon>Lactobacillaceae</taxon>
        <taxon>Leuconostoc</taxon>
        <taxon>Leuconostoc gelidum group</taxon>
    </lineage>
</organism>
<keyword evidence="3" id="KW-0233">DNA recombination</keyword>
<feature type="domain" description="Resolvase/invertase-type recombinase catalytic" evidence="7">
    <location>
        <begin position="4"/>
        <end position="152"/>
    </location>
</feature>
<feature type="domain" description="Recombinase" evidence="8">
    <location>
        <begin position="161"/>
        <end position="266"/>
    </location>
</feature>
<evidence type="ECO:0000256" key="1">
    <source>
        <dbReference type="ARBA" id="ARBA00022908"/>
    </source>
</evidence>
<dbReference type="InterPro" id="IPR025827">
    <property type="entry name" value="Zn_ribbon_recom_dom"/>
</dbReference>
<dbReference type="CDD" id="cd00338">
    <property type="entry name" value="Ser_Recombinase"/>
    <property type="match status" value="1"/>
</dbReference>
<dbReference type="FunFam" id="3.40.50.1390:FF:000009">
    <property type="entry name" value="Recombinase family protein"/>
    <property type="match status" value="1"/>
</dbReference>
<dbReference type="Gene3D" id="3.90.1750.20">
    <property type="entry name" value="Putative Large Serine Recombinase, Chain B, Domain 2"/>
    <property type="match status" value="1"/>
</dbReference>
<evidence type="ECO:0000259" key="7">
    <source>
        <dbReference type="PROSITE" id="PS51736"/>
    </source>
</evidence>
<comment type="caution">
    <text evidence="9">The sequence shown here is derived from an EMBL/GenBank/DDBJ whole genome shotgun (WGS) entry which is preliminary data.</text>
</comment>
<dbReference type="PANTHER" id="PTHR30461">
    <property type="entry name" value="DNA-INVERTASE FROM LAMBDOID PROPHAGE"/>
    <property type="match status" value="1"/>
</dbReference>
<reference evidence="9" key="1">
    <citation type="submission" date="2021-05" db="EMBL/GenBank/DDBJ databases">
        <title>Pangenome of Leuconostoc gelidum warrants species status for Leuconostoc gelidum subsp. gasicomitatum.</title>
        <authorList>
            <person name="Johansson P."/>
            <person name="Sade E."/>
            <person name="Hultman J."/>
            <person name="Auvinen P."/>
            <person name="Bjorkroth J."/>
        </authorList>
    </citation>
    <scope>NUCLEOTIDE SEQUENCE</scope>
    <source>
        <strain evidence="9">C220d</strain>
    </source>
</reference>
<keyword evidence="2" id="KW-0238">DNA-binding</keyword>
<dbReference type="PROSITE" id="PS51737">
    <property type="entry name" value="RECOMBINASE_DNA_BIND"/>
    <property type="match status" value="1"/>
</dbReference>
<dbReference type="RefSeq" id="WP_089896448.1">
    <property type="nucleotide sequence ID" value="NZ_JAHBFV010000006.1"/>
</dbReference>
<dbReference type="Gene3D" id="3.40.50.1390">
    <property type="entry name" value="Resolvase, N-terminal catalytic domain"/>
    <property type="match status" value="1"/>
</dbReference>
<dbReference type="InterPro" id="IPR050639">
    <property type="entry name" value="SSR_resolvase"/>
</dbReference>
<evidence type="ECO:0000256" key="3">
    <source>
        <dbReference type="ARBA" id="ARBA00023172"/>
    </source>
</evidence>
<evidence type="ECO:0000256" key="4">
    <source>
        <dbReference type="PIRSR" id="PIRSR606118-50"/>
    </source>
</evidence>
<keyword evidence="6" id="KW-0175">Coiled coil</keyword>
<dbReference type="Proteomes" id="UP000727071">
    <property type="component" value="Unassembled WGS sequence"/>
</dbReference>
<dbReference type="Pfam" id="PF07508">
    <property type="entry name" value="Recombinase"/>
    <property type="match status" value="1"/>
</dbReference>
<dbReference type="InterPro" id="IPR036162">
    <property type="entry name" value="Resolvase-like_N_sf"/>
</dbReference>
<evidence type="ECO:0000313" key="9">
    <source>
        <dbReference type="EMBL" id="MBZ6015434.1"/>
    </source>
</evidence>
<dbReference type="SMART" id="SM00857">
    <property type="entry name" value="Resolvase"/>
    <property type="match status" value="1"/>
</dbReference>
<dbReference type="GO" id="GO:0015074">
    <property type="term" value="P:DNA integration"/>
    <property type="evidence" value="ECO:0007669"/>
    <property type="project" value="UniProtKB-KW"/>
</dbReference>
<dbReference type="InterPro" id="IPR006118">
    <property type="entry name" value="Recombinase_CS"/>
</dbReference>
<evidence type="ECO:0000256" key="2">
    <source>
        <dbReference type="ARBA" id="ARBA00023125"/>
    </source>
</evidence>
<evidence type="ECO:0000259" key="8">
    <source>
        <dbReference type="PROSITE" id="PS51737"/>
    </source>
</evidence>
<dbReference type="PROSITE" id="PS00397">
    <property type="entry name" value="RECOMBINASES_1"/>
    <property type="match status" value="1"/>
</dbReference>
<dbReference type="GO" id="GO:0003677">
    <property type="term" value="F:DNA binding"/>
    <property type="evidence" value="ECO:0007669"/>
    <property type="project" value="UniProtKB-KW"/>
</dbReference>
<evidence type="ECO:0000313" key="10">
    <source>
        <dbReference type="Proteomes" id="UP000727071"/>
    </source>
</evidence>
<dbReference type="Pfam" id="PF13408">
    <property type="entry name" value="Zn_ribbon_recom"/>
    <property type="match status" value="1"/>
</dbReference>
<dbReference type="GO" id="GO:0000150">
    <property type="term" value="F:DNA strand exchange activity"/>
    <property type="evidence" value="ECO:0007669"/>
    <property type="project" value="InterPro"/>
</dbReference>
<protein>
    <submittedName>
        <fullName evidence="9">Recombinase family protein</fullName>
    </submittedName>
</protein>
<dbReference type="EMBL" id="JAHBFV010000006">
    <property type="protein sequence ID" value="MBZ6015434.1"/>
    <property type="molecule type" value="Genomic_DNA"/>
</dbReference>
<gene>
    <name evidence="9" type="ORF">KII88_02625</name>
</gene>
<proteinExistence type="predicted"/>
<dbReference type="PANTHER" id="PTHR30461:SF23">
    <property type="entry name" value="DNA RECOMBINASE-RELATED"/>
    <property type="match status" value="1"/>
</dbReference>
<dbReference type="SUPFAM" id="SSF53041">
    <property type="entry name" value="Resolvase-like"/>
    <property type="match status" value="1"/>
</dbReference>
<dbReference type="InterPro" id="IPR038109">
    <property type="entry name" value="DNA_bind_recomb_sf"/>
</dbReference>
<dbReference type="PROSITE" id="PS51736">
    <property type="entry name" value="RECOMBINASES_3"/>
    <property type="match status" value="1"/>
</dbReference>
<sequence>MNKKVAIYVRVSTLEQAESGYSIGEQIDKLKKFADIKEWQVYDVYEDGGFSGSNTTRPALERMINDAKRKLFDTVLVYKLDRLSRSQKDTLFLIEDVFKVNNIDFVSLNENFDTSTAFGTAMIGILSVFAQLEREQIRERMKLGLVGRAKSGKAMGWHMTPFGYTYDKKSGNFIIDEVAASVVKMIFDDYLSGISITKLRDKLNAEGHIGKDRNWSYRTLRQTLDNPTYTGVVKYDGKTFPGNHEPILKNETFQSVQYELDVRQKQAYLKNNNSRPFQSKYILSGIAKCGYCGAPLVSILGNKRKDGTRLLKYQCANRIIRKAHPVTTYNDNKQCDSGFYMMQNIEAYVINSISELQTSPQKIQEIIKLDNGQPAIDTIYLESELAKISSRLKKLSDLYMNDLMTLDDLKNRTEELKQTRKNIEAKIFSEENKHGHTKSDIFRSRIDGNNITELDYDQQSMLAKSLIRKVSVTSETIEVSWDF</sequence>
<dbReference type="InterPro" id="IPR006119">
    <property type="entry name" value="Resolv_N"/>
</dbReference>
<evidence type="ECO:0000256" key="5">
    <source>
        <dbReference type="PROSITE-ProRule" id="PRU10137"/>
    </source>
</evidence>
<keyword evidence="1" id="KW-0229">DNA integration</keyword>
<dbReference type="Pfam" id="PF00239">
    <property type="entry name" value="Resolvase"/>
    <property type="match status" value="1"/>
</dbReference>
<accession>A0AB35FXX6</accession>
<name>A0AB35FXX6_LEUGE</name>
<dbReference type="InterPro" id="IPR011109">
    <property type="entry name" value="DNA_bind_recombinase_dom"/>
</dbReference>
<evidence type="ECO:0000256" key="6">
    <source>
        <dbReference type="SAM" id="Coils"/>
    </source>
</evidence>